<keyword evidence="2" id="KW-1185">Reference proteome</keyword>
<gene>
    <name evidence="1" type="ORF">WN55_00669</name>
</gene>
<proteinExistence type="predicted"/>
<dbReference type="AlphaFoldDB" id="A0A154NZT2"/>
<sequence length="278" mass="30541">MSAPSAPNHEILHLLFDSELGSRFSGVALKGLDDKSLEQIPCKALSAVWRLKGSGGAYSTTVSKNNYKIALGSRDSDSDESDNARTLLVLPPESKDRFIRPIPFDLSDMSLEDSLEAPSWGWPNMFRSNPFGGWYSRMHEYITSLRERVSDILSRIPEDGVVSWGKIPEGANTTSTTKIIDGHVVTVNETTFRDGDDENGIVIRVRVIDVKPQNETILLTESTADGEVTTLPTVTSRIPVETGTASSEVDRTTQSRSVETVEDIDNEIPKNQVDTLTA</sequence>
<evidence type="ECO:0000313" key="2">
    <source>
        <dbReference type="Proteomes" id="UP000076502"/>
    </source>
</evidence>
<dbReference type="Proteomes" id="UP000076502">
    <property type="component" value="Unassembled WGS sequence"/>
</dbReference>
<organism evidence="1 2">
    <name type="scientific">Dufourea novaeangliae</name>
    <name type="common">Sweat bee</name>
    <dbReference type="NCBI Taxonomy" id="178035"/>
    <lineage>
        <taxon>Eukaryota</taxon>
        <taxon>Metazoa</taxon>
        <taxon>Ecdysozoa</taxon>
        <taxon>Arthropoda</taxon>
        <taxon>Hexapoda</taxon>
        <taxon>Insecta</taxon>
        <taxon>Pterygota</taxon>
        <taxon>Neoptera</taxon>
        <taxon>Endopterygota</taxon>
        <taxon>Hymenoptera</taxon>
        <taxon>Apocrita</taxon>
        <taxon>Aculeata</taxon>
        <taxon>Apoidea</taxon>
        <taxon>Anthophila</taxon>
        <taxon>Halictidae</taxon>
        <taxon>Rophitinae</taxon>
        <taxon>Dufourea</taxon>
    </lineage>
</organism>
<reference evidence="1 2" key="1">
    <citation type="submission" date="2015-07" db="EMBL/GenBank/DDBJ databases">
        <title>The genome of Dufourea novaeangliae.</title>
        <authorList>
            <person name="Pan H."/>
            <person name="Kapheim K."/>
        </authorList>
    </citation>
    <scope>NUCLEOTIDE SEQUENCE [LARGE SCALE GENOMIC DNA]</scope>
    <source>
        <strain evidence="1">0120121106</strain>
        <tissue evidence="1">Whole body</tissue>
    </source>
</reference>
<name>A0A154NZT2_DUFNO</name>
<evidence type="ECO:0000313" key="1">
    <source>
        <dbReference type="EMBL" id="KZC04594.1"/>
    </source>
</evidence>
<dbReference type="EMBL" id="KQ434782">
    <property type="protein sequence ID" value="KZC04594.1"/>
    <property type="molecule type" value="Genomic_DNA"/>
</dbReference>
<dbReference type="OrthoDB" id="6346805at2759"/>
<protein>
    <submittedName>
        <fullName evidence="1">Icarapin-like</fullName>
    </submittedName>
</protein>
<accession>A0A154NZT2</accession>